<feature type="transmembrane region" description="Helical" evidence="2">
    <location>
        <begin position="157"/>
        <end position="176"/>
    </location>
</feature>
<feature type="transmembrane region" description="Helical" evidence="2">
    <location>
        <begin position="415"/>
        <end position="437"/>
    </location>
</feature>
<feature type="transmembrane region" description="Helical" evidence="2">
    <location>
        <begin position="328"/>
        <end position="349"/>
    </location>
</feature>
<feature type="transmembrane region" description="Helical" evidence="2">
    <location>
        <begin position="443"/>
        <end position="467"/>
    </location>
</feature>
<keyword evidence="2" id="KW-0812">Transmembrane</keyword>
<keyword evidence="2" id="KW-1133">Transmembrane helix</keyword>
<accession>A0A2T7WFN1</accession>
<dbReference type="Gene3D" id="1.20.1250.20">
    <property type="entry name" value="MFS general substrate transporter like domains"/>
    <property type="match status" value="1"/>
</dbReference>
<feature type="region of interest" description="Disordered" evidence="1">
    <location>
        <begin position="1"/>
        <end position="53"/>
    </location>
</feature>
<sequence length="477" mass="47531">MTRPAPTPPTGLGCSRTACRSSSRRSKRSADSTTPREGRGAGTTPADPASLRRERPVLQELCGGRGGAPVSAAAETGPGVRAYGQVLRLPGARSFVAAGILARFPRATLSLGIILLVSAATGSFASAGLVVAPLVGGMAVAAPLWSSRMDRHGQARVILVSLGCLVLAASVLLLLVRTGAPFWTWLLAAFATGAATPDLTSAVRARWTVLAPPSQRTAALALETIADQMVFIAGPPAITAVAAALDPGVAMLGSLALGVAGGVWLAAQRRTQPTPVPGVRRSGPVLPPAGVVPIALACIALGGVFGAFDVSLVGWAELNDRPWLAGPAFSVLAVAIAIGSVVTGARTWALSPAARYIGFAALAATVAIALPFAQGSVPVLFGTILLLGLAVSPVMVSGILVASARAPEGRVTETLAYPTAAMSLGVPIGGVIAGAALDATGPATALVTIAVALAIAAVVAAFGEALLRAAGARGTRA</sequence>
<feature type="transmembrane region" description="Helical" evidence="2">
    <location>
        <begin position="379"/>
        <end position="403"/>
    </location>
</feature>
<dbReference type="InterPro" id="IPR036259">
    <property type="entry name" value="MFS_trans_sf"/>
</dbReference>
<dbReference type="GO" id="GO:0022857">
    <property type="term" value="F:transmembrane transporter activity"/>
    <property type="evidence" value="ECO:0007669"/>
    <property type="project" value="InterPro"/>
</dbReference>
<dbReference type="PANTHER" id="PTHR23542">
    <property type="match status" value="1"/>
</dbReference>
<comment type="caution">
    <text evidence="3">The sequence shown here is derived from an EMBL/GenBank/DDBJ whole genome shotgun (WGS) entry which is preliminary data.</text>
</comment>
<organism evidence="3 4">
    <name type="scientific">Microbacterium testaceum</name>
    <name type="common">Aureobacterium testaceum</name>
    <name type="synonym">Brevibacterium testaceum</name>
    <dbReference type="NCBI Taxonomy" id="2033"/>
    <lineage>
        <taxon>Bacteria</taxon>
        <taxon>Bacillati</taxon>
        <taxon>Actinomycetota</taxon>
        <taxon>Actinomycetes</taxon>
        <taxon>Micrococcales</taxon>
        <taxon>Microbacteriaceae</taxon>
        <taxon>Microbacterium</taxon>
    </lineage>
</organism>
<evidence type="ECO:0000256" key="2">
    <source>
        <dbReference type="SAM" id="Phobius"/>
    </source>
</evidence>
<evidence type="ECO:0008006" key="5">
    <source>
        <dbReference type="Google" id="ProtNLM"/>
    </source>
</evidence>
<dbReference type="PANTHER" id="PTHR23542:SF1">
    <property type="entry name" value="MAJOR FACILITATOR SUPERFAMILY (MFS) PROFILE DOMAIN-CONTAINING PROTEIN"/>
    <property type="match status" value="1"/>
</dbReference>
<feature type="transmembrane region" description="Helical" evidence="2">
    <location>
        <begin position="288"/>
        <end position="308"/>
    </location>
</feature>
<dbReference type="Proteomes" id="UP000244649">
    <property type="component" value="Unassembled WGS sequence"/>
</dbReference>
<dbReference type="AlphaFoldDB" id="A0A2T7WFN1"/>
<feature type="transmembrane region" description="Helical" evidence="2">
    <location>
        <begin position="249"/>
        <end position="267"/>
    </location>
</feature>
<gene>
    <name evidence="3" type="ORF">DC432_09515</name>
</gene>
<keyword evidence="2" id="KW-0472">Membrane</keyword>
<dbReference type="EMBL" id="QDFT01000020">
    <property type="protein sequence ID" value="PVE71839.1"/>
    <property type="molecule type" value="Genomic_DNA"/>
</dbReference>
<feature type="transmembrane region" description="Helical" evidence="2">
    <location>
        <begin position="124"/>
        <end position="145"/>
    </location>
</feature>
<evidence type="ECO:0000256" key="1">
    <source>
        <dbReference type="SAM" id="MobiDB-lite"/>
    </source>
</evidence>
<dbReference type="InterPro" id="IPR011701">
    <property type="entry name" value="MFS"/>
</dbReference>
<feature type="compositionally biased region" description="Basic and acidic residues" evidence="1">
    <location>
        <begin position="28"/>
        <end position="39"/>
    </location>
</feature>
<dbReference type="SUPFAM" id="SSF103473">
    <property type="entry name" value="MFS general substrate transporter"/>
    <property type="match status" value="1"/>
</dbReference>
<protein>
    <recommendedName>
        <fullName evidence="5">MFS transporter</fullName>
    </recommendedName>
</protein>
<evidence type="ECO:0000313" key="4">
    <source>
        <dbReference type="Proteomes" id="UP000244649"/>
    </source>
</evidence>
<reference evidence="3 4" key="1">
    <citation type="submission" date="2018-04" db="EMBL/GenBank/DDBJ databases">
        <authorList>
            <person name="Go L.Y."/>
            <person name="Mitchell J.A."/>
        </authorList>
    </citation>
    <scope>NUCLEOTIDE SEQUENCE [LARGE SCALE GENOMIC DNA]</scope>
    <source>
        <strain evidence="3 4">TPD7010</strain>
    </source>
</reference>
<feature type="transmembrane region" description="Helical" evidence="2">
    <location>
        <begin position="356"/>
        <end position="373"/>
    </location>
</feature>
<proteinExistence type="predicted"/>
<name>A0A2T7WFN1_MICTE</name>
<dbReference type="Pfam" id="PF07690">
    <property type="entry name" value="MFS_1"/>
    <property type="match status" value="1"/>
</dbReference>
<evidence type="ECO:0000313" key="3">
    <source>
        <dbReference type="EMBL" id="PVE71839.1"/>
    </source>
</evidence>